<dbReference type="EMBL" id="CP001968">
    <property type="protein sequence ID" value="ADD68321.1"/>
    <property type="molecule type" value="Genomic_DNA"/>
</dbReference>
<protein>
    <submittedName>
        <fullName evidence="1">Uncharacterized protein</fullName>
    </submittedName>
</protein>
<name>D4H8H2_DENA2</name>
<dbReference type="RefSeq" id="WP_013010835.1">
    <property type="nucleotide sequence ID" value="NC_013943.1"/>
</dbReference>
<evidence type="ECO:0000313" key="1">
    <source>
        <dbReference type="EMBL" id="ADD68321.1"/>
    </source>
</evidence>
<dbReference type="KEGG" id="dap:Dacet_1552"/>
<dbReference type="STRING" id="522772.Dacet_1552"/>
<sequence>MDHKLINVSEKSNIEINDSSIEMLFHGVCLSYECPHFRANKCRMMFVIHETENSAWKYSQTWMTPTKFFLHMLKHGDNASDDALELFKQLQEKWHCLDSDASCNCDFVDEIKALRNALLKDLDY</sequence>
<evidence type="ECO:0000313" key="2">
    <source>
        <dbReference type="Proteomes" id="UP000002012"/>
    </source>
</evidence>
<dbReference type="Proteomes" id="UP000002012">
    <property type="component" value="Chromosome"/>
</dbReference>
<accession>D4H8H2</accession>
<organism evidence="1 2">
    <name type="scientific">Denitrovibrio acetiphilus (strain DSM 12809 / NBRC 114555 / N2460)</name>
    <dbReference type="NCBI Taxonomy" id="522772"/>
    <lineage>
        <taxon>Bacteria</taxon>
        <taxon>Pseudomonadati</taxon>
        <taxon>Deferribacterota</taxon>
        <taxon>Deferribacteres</taxon>
        <taxon>Deferribacterales</taxon>
        <taxon>Geovibrionaceae</taxon>
        <taxon>Denitrovibrio</taxon>
    </lineage>
</organism>
<dbReference type="InParanoid" id="D4H8H2"/>
<reference evidence="1 2" key="1">
    <citation type="journal article" date="2010" name="Stand. Genomic Sci.">
        <title>Complete genome sequence of Denitrovibrio acetiphilus type strain (N2460).</title>
        <authorList>
            <person name="Kiss H."/>
            <person name="Lang E."/>
            <person name="Lapidus A."/>
            <person name="Copeland A."/>
            <person name="Nolan M."/>
            <person name="Glavina Del Rio T."/>
            <person name="Chen F."/>
            <person name="Lucas S."/>
            <person name="Tice H."/>
            <person name="Cheng J.F."/>
            <person name="Han C."/>
            <person name="Goodwin L."/>
            <person name="Pitluck S."/>
            <person name="Liolios K."/>
            <person name="Pati A."/>
            <person name="Ivanova N."/>
            <person name="Mavromatis K."/>
            <person name="Chen A."/>
            <person name="Palaniappan K."/>
            <person name="Land M."/>
            <person name="Hauser L."/>
            <person name="Chang Y.J."/>
            <person name="Jeffries C.D."/>
            <person name="Detter J.C."/>
            <person name="Brettin T."/>
            <person name="Spring S."/>
            <person name="Rohde M."/>
            <person name="Goker M."/>
            <person name="Woyke T."/>
            <person name="Bristow J."/>
            <person name="Eisen J.A."/>
            <person name="Markowitz V."/>
            <person name="Hugenholtz P."/>
            <person name="Kyrpides N.C."/>
            <person name="Klenk H.P."/>
        </authorList>
    </citation>
    <scope>NUCLEOTIDE SEQUENCE [LARGE SCALE GENOMIC DNA]</scope>
    <source>
        <strain evidence="2">DSM 12809 / NBRC 114555 / N2460</strain>
    </source>
</reference>
<dbReference type="HOGENOM" id="CLU_2000175_0_0_0"/>
<gene>
    <name evidence="1" type="ordered locus">Dacet_1552</name>
</gene>
<keyword evidence="2" id="KW-1185">Reference proteome</keyword>
<proteinExistence type="predicted"/>
<dbReference type="AlphaFoldDB" id="D4H8H2"/>
<dbReference type="PaxDb" id="522772-Dacet_1552"/>